<dbReference type="PANTHER" id="PTHR10098">
    <property type="entry name" value="RAPSYN-RELATED"/>
    <property type="match status" value="1"/>
</dbReference>
<dbReference type="InterPro" id="IPR011990">
    <property type="entry name" value="TPR-like_helical_dom_sf"/>
</dbReference>
<reference evidence="3 4" key="1">
    <citation type="journal article" date="2012" name="J. Bacteriol.">
        <title>Genome Sequence of the Filamentous Bacterium Fibrisoma limi BUZ 3T.</title>
        <authorList>
            <person name="Filippini M."/>
            <person name="Qi W."/>
            <person name="Jaenicke S."/>
            <person name="Goesmann A."/>
            <person name="Smits T.H."/>
            <person name="Bagheri H.C."/>
        </authorList>
    </citation>
    <scope>NUCLEOTIDE SEQUENCE [LARGE SCALE GENOMIC DNA]</scope>
    <source>
        <strain evidence="4">BUZ 3T</strain>
    </source>
</reference>
<dbReference type="Gene3D" id="1.25.40.10">
    <property type="entry name" value="Tetratricopeptide repeat domain"/>
    <property type="match status" value="2"/>
</dbReference>
<keyword evidence="4" id="KW-1185">Reference proteome</keyword>
<dbReference type="Pfam" id="PF12770">
    <property type="entry name" value="CHAT"/>
    <property type="match status" value="1"/>
</dbReference>
<dbReference type="eggNOG" id="COG4995">
    <property type="taxonomic scope" value="Bacteria"/>
</dbReference>
<dbReference type="STRING" id="1185876.BN8_01550"/>
<accession>I2GF66</accession>
<keyword evidence="1" id="KW-1133">Transmembrane helix</keyword>
<dbReference type="SUPFAM" id="SSF48452">
    <property type="entry name" value="TPR-like"/>
    <property type="match status" value="2"/>
</dbReference>
<evidence type="ECO:0000259" key="2">
    <source>
        <dbReference type="Pfam" id="PF12770"/>
    </source>
</evidence>
<keyword evidence="1" id="KW-0472">Membrane</keyword>
<dbReference type="InterPro" id="IPR019734">
    <property type="entry name" value="TPR_rpt"/>
</dbReference>
<feature type="domain" description="CHAT" evidence="2">
    <location>
        <begin position="619"/>
        <end position="895"/>
    </location>
</feature>
<organism evidence="3 4">
    <name type="scientific">Fibrisoma limi BUZ 3</name>
    <dbReference type="NCBI Taxonomy" id="1185876"/>
    <lineage>
        <taxon>Bacteria</taxon>
        <taxon>Pseudomonadati</taxon>
        <taxon>Bacteroidota</taxon>
        <taxon>Cytophagia</taxon>
        <taxon>Cytophagales</taxon>
        <taxon>Spirosomataceae</taxon>
        <taxon>Fibrisoma</taxon>
    </lineage>
</organism>
<evidence type="ECO:0000313" key="4">
    <source>
        <dbReference type="Proteomes" id="UP000009309"/>
    </source>
</evidence>
<dbReference type="eggNOG" id="COG0457">
    <property type="taxonomic scope" value="Bacteria"/>
</dbReference>
<dbReference type="InterPro" id="IPR024983">
    <property type="entry name" value="CHAT_dom"/>
</dbReference>
<proteinExistence type="predicted"/>
<dbReference type="EMBL" id="CAIT01000005">
    <property type="protein sequence ID" value="CCH52541.1"/>
    <property type="molecule type" value="Genomic_DNA"/>
</dbReference>
<feature type="transmembrane region" description="Helical" evidence="1">
    <location>
        <begin position="908"/>
        <end position="925"/>
    </location>
</feature>
<evidence type="ECO:0000256" key="1">
    <source>
        <dbReference type="SAM" id="Phobius"/>
    </source>
</evidence>
<dbReference type="Proteomes" id="UP000009309">
    <property type="component" value="Unassembled WGS sequence"/>
</dbReference>
<name>I2GF66_9BACT</name>
<dbReference type="PANTHER" id="PTHR10098:SF108">
    <property type="entry name" value="TETRATRICOPEPTIDE REPEAT PROTEIN 28"/>
    <property type="match status" value="1"/>
</dbReference>
<protein>
    <submittedName>
        <fullName evidence="3">Tetratricopeptide repeat protein 28 Short=TPR repeat protein 28</fullName>
    </submittedName>
</protein>
<sequence length="935" mass="106298">MKSPFLFVLFVLALLPRPGRGQSQLADTYRQRAETEYGKGHYELATTYYEKAYQLVRGTDPVRAANLCVDLSSMDYMKGHNRKAADRCLTGLQHLRAVATPPDSALFKLYSSLGTYYIELFYPDSARSYFRRADALLAHNPRIEQQIPLYVLFHLNNQGHWLLRTENYARCLTYLTKARQMALTYDMQSDLTYIEGNLAGCFEQMGDFEKALQHRLAAHANYKVDDIRKCGNLSGLGWTLLKLHRYPEALRYFALADQVLSRLPRKLPTDYLSYQINLWYMISSCHRSANQLTEAARYSSKAIQLHQKHLGNRGPLLAKVIIEQGRWYEARHEPARALQAYQTAIQTVCRDTTIPLRQWQNPVADAVSDEVMLLLAVSRKAALLKQVYRTNRQPAYLTAAIDTYRYGVQLQERVRHGIDTEHAQLLFAARQPTLVPDAIDLTFEAYQRQPSQSLRDILVGLFEQAQAGSLREALRLNAIKPRTIPAALLEREQKLKQQINKLRRRPAGDSAASVELTARQLAWHQLLETFRQDYPAYYQLQYQQTTLSAQTLQQHLDNRTAYVAYVRTRNNLFMLVATRSRIDVIRQPIDSTRFSRQLATLQQELYQDPIFARYKGMDSAAELYATCIEPMRPYLNGKTRLIIARDWSFNFLPFEVLETGRQANDYLTKQYAIAYTVSAQAFFQPTRQASTSRPVLMVAPFARASAVEEAVNRQDNLKPLGSSEAEARAIGGQLLLGPAATLRTFQRTNLDRPVIYFATHAKTDDTDPANSHIAFFPGETDKLYTDDIYNLSLSSTGLVVLGACETGSGKVIAGEGVLSLARAFAFAGCPSVISTLWKANDETTSFLTIRLHEYLTQGLSTDEALQRARLDFFESPLRAKYDHPYYWANYVLLGNHAPVMPVSHSGHAGWLVALVGMIGVAFWQRNRLGRLMSRR</sequence>
<evidence type="ECO:0000313" key="3">
    <source>
        <dbReference type="EMBL" id="CCH52541.1"/>
    </source>
</evidence>
<dbReference type="SMART" id="SM00028">
    <property type="entry name" value="TPR"/>
    <property type="match status" value="6"/>
</dbReference>
<comment type="caution">
    <text evidence="3">The sequence shown here is derived from an EMBL/GenBank/DDBJ whole genome shotgun (WGS) entry which is preliminary data.</text>
</comment>
<keyword evidence="1" id="KW-0812">Transmembrane</keyword>
<dbReference type="OrthoDB" id="9771112at2"/>
<dbReference type="RefSeq" id="WP_009281125.1">
    <property type="nucleotide sequence ID" value="NZ_CAIT01000005.1"/>
</dbReference>
<gene>
    <name evidence="3" type="ORF">BN8_01550</name>
</gene>
<dbReference type="AlphaFoldDB" id="I2GF66"/>